<dbReference type="GO" id="GO:0005764">
    <property type="term" value="C:lysosome"/>
    <property type="evidence" value="ECO:0007669"/>
    <property type="project" value="TreeGrafter"/>
</dbReference>
<name>A0A939IP07_9ALTE</name>
<dbReference type="GO" id="GO:0006689">
    <property type="term" value="P:ganglioside catabolic process"/>
    <property type="evidence" value="ECO:0007669"/>
    <property type="project" value="TreeGrafter"/>
</dbReference>
<reference evidence="9" key="1">
    <citation type="submission" date="2021-03" db="EMBL/GenBank/DDBJ databases">
        <title>novel species isolated from a fishpond in China.</title>
        <authorList>
            <person name="Lu H."/>
            <person name="Cai Z."/>
        </authorList>
    </citation>
    <scope>NUCLEOTIDE SEQUENCE</scope>
    <source>
        <strain evidence="9">JCM 30855</strain>
    </source>
</reference>
<keyword evidence="6" id="KW-0732">Signal</keyword>
<keyword evidence="10" id="KW-1185">Reference proteome</keyword>
<keyword evidence="2" id="KW-0378">Hydrolase</keyword>
<evidence type="ECO:0000256" key="6">
    <source>
        <dbReference type="SAM" id="SignalP"/>
    </source>
</evidence>
<feature type="domain" description="Glycoside hydrolase family 20 catalytic" evidence="7">
    <location>
        <begin position="539"/>
        <end position="580"/>
    </location>
</feature>
<dbReference type="Pfam" id="PF02838">
    <property type="entry name" value="Glyco_hydro_20b"/>
    <property type="match status" value="1"/>
</dbReference>
<dbReference type="EMBL" id="JAFKCV010000012">
    <property type="protein sequence ID" value="MBN7826933.1"/>
    <property type="molecule type" value="Genomic_DNA"/>
</dbReference>
<dbReference type="PRINTS" id="PR00738">
    <property type="entry name" value="GLHYDRLASE20"/>
</dbReference>
<evidence type="ECO:0000256" key="5">
    <source>
        <dbReference type="PIRSR" id="PIRSR625705-1"/>
    </source>
</evidence>
<dbReference type="Gene3D" id="3.20.20.80">
    <property type="entry name" value="Glycosidases"/>
    <property type="match status" value="2"/>
</dbReference>
<feature type="active site" description="Proton donor" evidence="5">
    <location>
        <position position="311"/>
    </location>
</feature>
<evidence type="ECO:0000259" key="8">
    <source>
        <dbReference type="Pfam" id="PF02838"/>
    </source>
</evidence>
<feature type="domain" description="Glycoside hydrolase family 20 catalytic" evidence="7">
    <location>
        <begin position="155"/>
        <end position="410"/>
    </location>
</feature>
<dbReference type="InterPro" id="IPR015882">
    <property type="entry name" value="HEX_bac_N"/>
</dbReference>
<dbReference type="Gene3D" id="3.30.379.10">
    <property type="entry name" value="Chitobiase/beta-hexosaminidase domain 2-like"/>
    <property type="match status" value="1"/>
</dbReference>
<dbReference type="SUPFAM" id="SSF51445">
    <property type="entry name" value="(Trans)glycosidases"/>
    <property type="match status" value="1"/>
</dbReference>
<gene>
    <name evidence="9" type="ORF">J0A66_16995</name>
</gene>
<comment type="similarity">
    <text evidence="1">Belongs to the glycosyl hydrolase 20 family.</text>
</comment>
<organism evidence="9 10">
    <name type="scientific">Bowmanella dokdonensis</name>
    <dbReference type="NCBI Taxonomy" id="751969"/>
    <lineage>
        <taxon>Bacteria</taxon>
        <taxon>Pseudomonadati</taxon>
        <taxon>Pseudomonadota</taxon>
        <taxon>Gammaproteobacteria</taxon>
        <taxon>Alteromonadales</taxon>
        <taxon>Alteromonadaceae</taxon>
        <taxon>Bowmanella</taxon>
    </lineage>
</organism>
<evidence type="ECO:0000256" key="4">
    <source>
        <dbReference type="ARBA" id="ARBA00033000"/>
    </source>
</evidence>
<dbReference type="Proteomes" id="UP000664654">
    <property type="component" value="Unassembled WGS sequence"/>
</dbReference>
<proteinExistence type="inferred from homology"/>
<keyword evidence="3" id="KW-0326">Glycosidase</keyword>
<dbReference type="InterPro" id="IPR025705">
    <property type="entry name" value="Beta_hexosaminidase_sua/sub"/>
</dbReference>
<accession>A0A939IP07</accession>
<dbReference type="GO" id="GO:0030203">
    <property type="term" value="P:glycosaminoglycan metabolic process"/>
    <property type="evidence" value="ECO:0007669"/>
    <property type="project" value="TreeGrafter"/>
</dbReference>
<dbReference type="GO" id="GO:0004563">
    <property type="term" value="F:beta-N-acetylhexosaminidase activity"/>
    <property type="evidence" value="ECO:0007669"/>
    <property type="project" value="InterPro"/>
</dbReference>
<dbReference type="PANTHER" id="PTHR22600">
    <property type="entry name" value="BETA-HEXOSAMINIDASE"/>
    <property type="match status" value="1"/>
</dbReference>
<evidence type="ECO:0000256" key="3">
    <source>
        <dbReference type="ARBA" id="ARBA00023295"/>
    </source>
</evidence>
<dbReference type="GO" id="GO:0005975">
    <property type="term" value="P:carbohydrate metabolic process"/>
    <property type="evidence" value="ECO:0007669"/>
    <property type="project" value="InterPro"/>
</dbReference>
<dbReference type="InterPro" id="IPR029018">
    <property type="entry name" value="Hex-like_dom2"/>
</dbReference>
<comment type="caution">
    <text evidence="9">The sequence shown here is derived from an EMBL/GenBank/DDBJ whole genome shotgun (WGS) entry which is preliminary data.</text>
</comment>
<evidence type="ECO:0000256" key="2">
    <source>
        <dbReference type="ARBA" id="ARBA00022801"/>
    </source>
</evidence>
<feature type="domain" description="Beta-hexosaminidase bacterial type N-terminal" evidence="8">
    <location>
        <begin position="28"/>
        <end position="151"/>
    </location>
</feature>
<dbReference type="Pfam" id="PF00728">
    <property type="entry name" value="Glyco_hydro_20"/>
    <property type="match status" value="2"/>
</dbReference>
<dbReference type="GO" id="GO:0016020">
    <property type="term" value="C:membrane"/>
    <property type="evidence" value="ECO:0007669"/>
    <property type="project" value="TreeGrafter"/>
</dbReference>
<feature type="signal peptide" evidence="6">
    <location>
        <begin position="1"/>
        <end position="18"/>
    </location>
</feature>
<dbReference type="AlphaFoldDB" id="A0A939IP07"/>
<protein>
    <recommendedName>
        <fullName evidence="4">N-acetyl-beta-glucosaminidase</fullName>
    </recommendedName>
</protein>
<evidence type="ECO:0000313" key="10">
    <source>
        <dbReference type="Proteomes" id="UP000664654"/>
    </source>
</evidence>
<evidence type="ECO:0000259" key="7">
    <source>
        <dbReference type="Pfam" id="PF00728"/>
    </source>
</evidence>
<sequence length="786" mass="89398">MRVWITLTLILLTVPVQAWCNPMQSTLPLMPMPANVTTGQGYFQIPGNGLVMQLSGMSETRHSYLHERLAPYLATTGGQLGDPVHLYIQNSGTTTSGTPPVRMEESYRLQINSHRIDLSARSEMGVLRGVETLAQLLFSYPGQLPVIRIEDTPRFVWRGLLIDSVRHFIPLADIKRQLDGMASAKLNVFHWHLTDDQGWRIESRGYPRLHELASDGLYYSRKEIAELVAYASKLGIRVIPEFDIPGHASAIAVAYPELMAAAGPYQMERRWGVFKPLLDPSKPAVYEFIESIVEELAELFPDPYVHIGGDEVDPEHWKQSASVQAYMQKHDLADMAQLHAHFNRQVQGILARHGKLMMGWDEILHPTLPKQTVVQSWRGQDDLADAARSGFQGVLSTGYYVDQPQSTAFHYRNDPLPAPQEINPDCQENHWQRWKFSIPRLKGKAVTGELSLCLSPGEARAVVAFEQRRPRPVQELEIRAKLTGFQLDTWMGPTRFDLLLDNPQQLQGRVLIGNATYPIQGRRLDGQRTQPQPALPLPEQASGLVLGGEATLWSELIGPHNLDLRLWPRLYAIGERLWSPVSLQEEDNMYRRLDRMSDYGEHVGLQHLAQQQKGFATLLDNSLDPRPLMVLAEAVEQAQYYTRHHMKFRARAYHQQAPLFQYVDYLPAHSLTLVKAKRWIRQLPDPQALKNLRALFKKWRDNLPHVREMLERFPDLAALQPLVEQLDQLLALNQDILSLCTQASSLGSEPWPVRRRLWQLSEVMDNEMVLGAAIVSEALLDQCLSR</sequence>
<feature type="chain" id="PRO_5037644607" description="N-acetyl-beta-glucosaminidase" evidence="6">
    <location>
        <begin position="19"/>
        <end position="786"/>
    </location>
</feature>
<evidence type="ECO:0000313" key="9">
    <source>
        <dbReference type="EMBL" id="MBN7826933.1"/>
    </source>
</evidence>
<dbReference type="PANTHER" id="PTHR22600:SF21">
    <property type="entry name" value="BETA-HEXOSAMINIDASE A"/>
    <property type="match status" value="1"/>
</dbReference>
<dbReference type="InterPro" id="IPR017853">
    <property type="entry name" value="GH"/>
</dbReference>
<dbReference type="RefSeq" id="WP_206575047.1">
    <property type="nucleotide sequence ID" value="NZ_JAFKCV010000012.1"/>
</dbReference>
<dbReference type="InterPro" id="IPR015883">
    <property type="entry name" value="Glyco_hydro_20_cat"/>
</dbReference>
<dbReference type="SUPFAM" id="SSF55545">
    <property type="entry name" value="beta-N-acetylhexosaminidase-like domain"/>
    <property type="match status" value="1"/>
</dbReference>
<evidence type="ECO:0000256" key="1">
    <source>
        <dbReference type="ARBA" id="ARBA00006285"/>
    </source>
</evidence>